<comment type="caution">
    <text evidence="8">The sequence shown here is derived from an EMBL/GenBank/DDBJ whole genome shotgun (WGS) entry which is preliminary data.</text>
</comment>
<dbReference type="Proteomes" id="UP001524501">
    <property type="component" value="Unassembled WGS sequence"/>
</dbReference>
<dbReference type="Gene3D" id="3.40.50.150">
    <property type="entry name" value="Vaccinia Virus protein VP39"/>
    <property type="match status" value="1"/>
</dbReference>
<evidence type="ECO:0000313" key="9">
    <source>
        <dbReference type="Proteomes" id="UP001524501"/>
    </source>
</evidence>
<keyword evidence="3" id="KW-0489">Methyltransferase</keyword>
<evidence type="ECO:0000256" key="4">
    <source>
        <dbReference type="ARBA" id="ARBA00022679"/>
    </source>
</evidence>
<dbReference type="InterPro" id="IPR002052">
    <property type="entry name" value="DNA_methylase_N6_adenine_CS"/>
</dbReference>
<reference evidence="8 9" key="1">
    <citation type="submission" date="2022-07" db="EMBL/GenBank/DDBJ databases">
        <title>Degradation activity of malathion, p-nitrophenol and potential low-temperature adaptation strategy of Rhodococcus sp. FXJ9.536.</title>
        <authorList>
            <person name="Huang J."/>
            <person name="Huang Y."/>
        </authorList>
    </citation>
    <scope>NUCLEOTIDE SEQUENCE [LARGE SCALE GENOMIC DNA]</scope>
    <source>
        <strain evidence="8 9">FXJ9.536</strain>
    </source>
</reference>
<keyword evidence="9" id="KW-1185">Reference proteome</keyword>
<feature type="domain" description="Type II methyltransferase M.TaqI-like" evidence="7">
    <location>
        <begin position="138"/>
        <end position="232"/>
    </location>
</feature>
<dbReference type="SUPFAM" id="SSF53335">
    <property type="entry name" value="S-adenosyl-L-methionine-dependent methyltransferases"/>
    <property type="match status" value="1"/>
</dbReference>
<dbReference type="EC" id="2.1.1.72" evidence="2"/>
<dbReference type="InterPro" id="IPR050953">
    <property type="entry name" value="N4_N6_ade-DNA_methylase"/>
</dbReference>
<dbReference type="InterPro" id="IPR011639">
    <property type="entry name" value="MethylTrfase_TaqI-like_dom"/>
</dbReference>
<accession>A0ABT1QEB6</accession>
<comment type="similarity">
    <text evidence="1">Belongs to the N(4)/N(6)-methyltransferase family.</text>
</comment>
<dbReference type="PRINTS" id="PR00507">
    <property type="entry name" value="N12N6MTFRASE"/>
</dbReference>
<dbReference type="RefSeq" id="WP_255970250.1">
    <property type="nucleotide sequence ID" value="NZ_JANFQF010000012.1"/>
</dbReference>
<gene>
    <name evidence="8" type="ORF">NOF53_15690</name>
</gene>
<dbReference type="InterPro" id="IPR029063">
    <property type="entry name" value="SAM-dependent_MTases_sf"/>
</dbReference>
<dbReference type="PANTHER" id="PTHR33841:SF5">
    <property type="entry name" value="DNA METHYLASE (MODIFICATION METHYLASE) (METHYLTRANSFERASE)-RELATED"/>
    <property type="match status" value="1"/>
</dbReference>
<evidence type="ECO:0000256" key="5">
    <source>
        <dbReference type="ARBA" id="ARBA00022691"/>
    </source>
</evidence>
<evidence type="ECO:0000313" key="8">
    <source>
        <dbReference type="EMBL" id="MCQ4120596.1"/>
    </source>
</evidence>
<evidence type="ECO:0000259" key="7">
    <source>
        <dbReference type="Pfam" id="PF07669"/>
    </source>
</evidence>
<dbReference type="Pfam" id="PF07669">
    <property type="entry name" value="Eco57I"/>
    <property type="match status" value="1"/>
</dbReference>
<evidence type="ECO:0000256" key="3">
    <source>
        <dbReference type="ARBA" id="ARBA00022603"/>
    </source>
</evidence>
<protein>
    <recommendedName>
        <fullName evidence="2">site-specific DNA-methyltransferase (adenine-specific)</fullName>
        <ecNumber evidence="2">2.1.1.72</ecNumber>
    </recommendedName>
</protein>
<evidence type="ECO:0000256" key="2">
    <source>
        <dbReference type="ARBA" id="ARBA00011900"/>
    </source>
</evidence>
<sequence length="505" mass="54399">MDDTLMTRTEARRVAALAALNSTTQATLGQFFTPEGAAELIASFPKLPESGRLRILDPGAGAGSLAAALVNRALSEAPELEIHVVAVEIDSAVEPFLADTLRDCEVAGATSGTSVSTTLVAGDYIELTTGSSVAENDLAEPFDIVIMNPPYAKLAASSAYRKALITQGADCPNLYAAFLSLGSTSLRPGGQLVAITPRSFANGVYFESFRRELLSRISIDRLHTFESRSTVFSDTGVLQENIILCGTRGGDDTSEVVLTTSRGHTDAVTITTLPYTAIIRPNDPHLFLRVPGTAGDTSIAEAMVTLPAMLPELRVQVSTGRVVDFRSRANLCDADTHGAVPLIYPGNVRGGVIEWPREIRKNQGFVPLADGKKLLLPSGVYVVVKRFSAKEERRRIVAALWDPEVNGDTSIAFENHLNIFHCNGAGLDRDFAIGLSWWLNSSIVDQYFRTFSGHTQVNATDLRSLRYPARDDLSALGRSRSSMLPLQEDIDDAVAAFTTPVEEVA</sequence>
<name>A0ABT1QEB6_9NOCA</name>
<keyword evidence="4" id="KW-0808">Transferase</keyword>
<organism evidence="8 9">
    <name type="scientific">Rhodococcus tibetensis</name>
    <dbReference type="NCBI Taxonomy" id="2965064"/>
    <lineage>
        <taxon>Bacteria</taxon>
        <taxon>Bacillati</taxon>
        <taxon>Actinomycetota</taxon>
        <taxon>Actinomycetes</taxon>
        <taxon>Mycobacteriales</taxon>
        <taxon>Nocardiaceae</taxon>
        <taxon>Rhodococcus</taxon>
    </lineage>
</organism>
<dbReference type="PROSITE" id="PS00092">
    <property type="entry name" value="N6_MTASE"/>
    <property type="match status" value="1"/>
</dbReference>
<dbReference type="PANTHER" id="PTHR33841">
    <property type="entry name" value="DNA METHYLTRANSFERASE YEEA-RELATED"/>
    <property type="match status" value="1"/>
</dbReference>
<evidence type="ECO:0000256" key="1">
    <source>
        <dbReference type="ARBA" id="ARBA00006594"/>
    </source>
</evidence>
<comment type="catalytic activity">
    <reaction evidence="6">
        <text>a 2'-deoxyadenosine in DNA + S-adenosyl-L-methionine = an N(6)-methyl-2'-deoxyadenosine in DNA + S-adenosyl-L-homocysteine + H(+)</text>
        <dbReference type="Rhea" id="RHEA:15197"/>
        <dbReference type="Rhea" id="RHEA-COMP:12418"/>
        <dbReference type="Rhea" id="RHEA-COMP:12419"/>
        <dbReference type="ChEBI" id="CHEBI:15378"/>
        <dbReference type="ChEBI" id="CHEBI:57856"/>
        <dbReference type="ChEBI" id="CHEBI:59789"/>
        <dbReference type="ChEBI" id="CHEBI:90615"/>
        <dbReference type="ChEBI" id="CHEBI:90616"/>
        <dbReference type="EC" id="2.1.1.72"/>
    </reaction>
</comment>
<keyword evidence="5" id="KW-0949">S-adenosyl-L-methionine</keyword>
<dbReference type="EMBL" id="JANFQF010000012">
    <property type="protein sequence ID" value="MCQ4120596.1"/>
    <property type="molecule type" value="Genomic_DNA"/>
</dbReference>
<evidence type="ECO:0000256" key="6">
    <source>
        <dbReference type="ARBA" id="ARBA00047942"/>
    </source>
</evidence>
<proteinExistence type="inferred from homology"/>